<sequence length="79" mass="9538">MRREAVERRQRSREGHLPAHLEYPAGYYRKHRHARDADDDDRQHRPDAFAEHLRRRVLEPREDEDHQHIHEEAVGAGLM</sequence>
<name>A0A645DT22_9ZZZZ</name>
<feature type="compositionally biased region" description="Basic and acidic residues" evidence="1">
    <location>
        <begin position="41"/>
        <end position="73"/>
    </location>
</feature>
<organism evidence="2">
    <name type="scientific">bioreactor metagenome</name>
    <dbReference type="NCBI Taxonomy" id="1076179"/>
    <lineage>
        <taxon>unclassified sequences</taxon>
        <taxon>metagenomes</taxon>
        <taxon>ecological metagenomes</taxon>
    </lineage>
</organism>
<feature type="compositionally biased region" description="Basic and acidic residues" evidence="1">
    <location>
        <begin position="1"/>
        <end position="19"/>
    </location>
</feature>
<evidence type="ECO:0000256" key="1">
    <source>
        <dbReference type="SAM" id="MobiDB-lite"/>
    </source>
</evidence>
<reference evidence="2" key="1">
    <citation type="submission" date="2019-08" db="EMBL/GenBank/DDBJ databases">
        <authorList>
            <person name="Kucharzyk K."/>
            <person name="Murdoch R.W."/>
            <person name="Higgins S."/>
            <person name="Loffler F."/>
        </authorList>
    </citation>
    <scope>NUCLEOTIDE SEQUENCE</scope>
</reference>
<protein>
    <submittedName>
        <fullName evidence="2">Uncharacterized protein</fullName>
    </submittedName>
</protein>
<comment type="caution">
    <text evidence="2">The sequence shown here is derived from an EMBL/GenBank/DDBJ whole genome shotgun (WGS) entry which is preliminary data.</text>
</comment>
<dbReference type="AlphaFoldDB" id="A0A645DT22"/>
<accession>A0A645DT22</accession>
<evidence type="ECO:0000313" key="2">
    <source>
        <dbReference type="EMBL" id="MPM92640.1"/>
    </source>
</evidence>
<proteinExistence type="predicted"/>
<dbReference type="EMBL" id="VSSQ01039550">
    <property type="protein sequence ID" value="MPM92640.1"/>
    <property type="molecule type" value="Genomic_DNA"/>
</dbReference>
<feature type="region of interest" description="Disordered" evidence="1">
    <location>
        <begin position="1"/>
        <end position="79"/>
    </location>
</feature>
<gene>
    <name evidence="2" type="ORF">SDC9_139775</name>
</gene>